<feature type="region of interest" description="Disordered" evidence="1">
    <location>
        <begin position="1"/>
        <end position="51"/>
    </location>
</feature>
<feature type="region of interest" description="Disordered" evidence="1">
    <location>
        <begin position="455"/>
        <end position="507"/>
    </location>
</feature>
<sequence>MKSIITDTESQAGGAAPAPAEPAEPAEPSAAPPAEPSAAPPAEPAEPSAAAVNNEHCPTKETFDLSPMNFVLPPYQSSIINLAHILAYYAFGVSRINNDSNFDRAKLNLGINFSAFALIVLFDTTGIIQDIIDILETLKIKKTRTTANGNKKKTRTTHKYFQLVTDETVDMPTYKNLDRIRAFKEIDKRIEHLIGKLYAVEELYYRENFTDTFTSQISGAYELQLHNEFFSLLKKFTHTHVQETSNNTANKYTIWNDVIKKLLPKFNNLNLLGTRFRSFYTPKLWVLGTAGAPVLIDLFSLGECIRQKDELSADAIKSIIIYEFTDVSKTQKIIVQGAINQFLNDYKDDKTMLRKFLKFITADISLPSKITCKIFSMSNVVEFTNKQGKLKTQSKPILVHTCFNIIDFYNNTYLNKNGEEITNSNEKITAILEALKVAVNIIEINMRGGARLRRTHSNTTRYKKYHKHTTLRNKQHNKQRKSKKQQYKSIKRVSISNNKKSMRSKRR</sequence>
<feature type="compositionally biased region" description="Low complexity" evidence="1">
    <location>
        <begin position="15"/>
        <end position="29"/>
    </location>
</feature>
<protein>
    <submittedName>
        <fullName evidence="2">Uncharacterized protein</fullName>
    </submittedName>
</protein>
<organism evidence="2">
    <name type="scientific">viral metagenome</name>
    <dbReference type="NCBI Taxonomy" id="1070528"/>
    <lineage>
        <taxon>unclassified sequences</taxon>
        <taxon>metagenomes</taxon>
        <taxon>organismal metagenomes</taxon>
    </lineage>
</organism>
<proteinExistence type="predicted"/>
<feature type="compositionally biased region" description="Polar residues" evidence="1">
    <location>
        <begin position="1"/>
        <end position="11"/>
    </location>
</feature>
<feature type="compositionally biased region" description="Pro residues" evidence="1">
    <location>
        <begin position="30"/>
        <end position="44"/>
    </location>
</feature>
<feature type="compositionally biased region" description="Basic residues" evidence="1">
    <location>
        <begin position="455"/>
        <end position="491"/>
    </location>
</feature>
<reference evidence="2" key="1">
    <citation type="journal article" date="2020" name="Nature">
        <title>Giant virus diversity and host interactions through global metagenomics.</title>
        <authorList>
            <person name="Schulz F."/>
            <person name="Roux S."/>
            <person name="Paez-Espino D."/>
            <person name="Jungbluth S."/>
            <person name="Walsh D.A."/>
            <person name="Denef V.J."/>
            <person name="McMahon K.D."/>
            <person name="Konstantinidis K.T."/>
            <person name="Eloe-Fadrosh E.A."/>
            <person name="Kyrpides N.C."/>
            <person name="Woyke T."/>
        </authorList>
    </citation>
    <scope>NUCLEOTIDE SEQUENCE</scope>
    <source>
        <strain evidence="2">GVMAG-M-3300023184-13</strain>
    </source>
</reference>
<dbReference type="EMBL" id="MN739989">
    <property type="protein sequence ID" value="QHT81728.1"/>
    <property type="molecule type" value="Genomic_DNA"/>
</dbReference>
<dbReference type="AlphaFoldDB" id="A0A6C0HM05"/>
<accession>A0A6C0HM05</accession>
<evidence type="ECO:0000313" key="2">
    <source>
        <dbReference type="EMBL" id="QHT81728.1"/>
    </source>
</evidence>
<evidence type="ECO:0000256" key="1">
    <source>
        <dbReference type="SAM" id="MobiDB-lite"/>
    </source>
</evidence>
<name>A0A6C0HM05_9ZZZZ</name>